<sequence>MDIAEFRNRLADSRLEPRILSACLAITDILAKLRPGDGQHLGLPFFYERLGESPDRDSLLPALSILSSKDGAILEVHGYLDDAEEGQLHLSNEDFRELLHNGKLAHPTSGELVSNPLEQVRIFYSLRGEF</sequence>
<protein>
    <submittedName>
        <fullName evidence="1">Uncharacterized protein</fullName>
    </submittedName>
</protein>
<evidence type="ECO:0000313" key="2">
    <source>
        <dbReference type="Proteomes" id="UP000233742"/>
    </source>
</evidence>
<accession>A0A2K9EBQ0</accession>
<dbReference type="EMBL" id="CP025408">
    <property type="protein sequence ID" value="AUH32343.1"/>
    <property type="molecule type" value="Genomic_DNA"/>
</dbReference>
<keyword evidence="2" id="KW-1185">Reference proteome</keyword>
<evidence type="ECO:0000313" key="1">
    <source>
        <dbReference type="EMBL" id="AUH32343.1"/>
    </source>
</evidence>
<reference evidence="1 2" key="1">
    <citation type="submission" date="2017-12" db="EMBL/GenBank/DDBJ databases">
        <authorList>
            <person name="Hurst M.R.H."/>
        </authorList>
    </citation>
    <scope>NUCLEOTIDE SEQUENCE [LARGE SCALE GENOMIC DNA]</scope>
    <source>
        <strain evidence="1 2">BM15</strain>
    </source>
</reference>
<dbReference type="OrthoDB" id="7780998at2"/>
<dbReference type="AlphaFoldDB" id="A0A2K9EBQ0"/>
<dbReference type="RefSeq" id="WP_101459019.1">
    <property type="nucleotide sequence ID" value="NZ_CP025408.1"/>
</dbReference>
<proteinExistence type="predicted"/>
<organism evidence="1 2">
    <name type="scientific">Paracoccus tegillarcae</name>
    <dbReference type="NCBI Taxonomy" id="1529068"/>
    <lineage>
        <taxon>Bacteria</taxon>
        <taxon>Pseudomonadati</taxon>
        <taxon>Pseudomonadota</taxon>
        <taxon>Alphaproteobacteria</taxon>
        <taxon>Rhodobacterales</taxon>
        <taxon>Paracoccaceae</taxon>
        <taxon>Paracoccus</taxon>
    </lineage>
</organism>
<dbReference type="Proteomes" id="UP000233742">
    <property type="component" value="Chromosome"/>
</dbReference>
<gene>
    <name evidence="1" type="ORF">CUV01_02115</name>
</gene>
<dbReference type="KEGG" id="paro:CUV01_02115"/>
<name>A0A2K9EBQ0_9RHOB</name>